<name>A0ABM0RZK0_GALVR</name>
<dbReference type="InterPro" id="IPR002524">
    <property type="entry name" value="Cation_efflux"/>
</dbReference>
<feature type="transmembrane region" description="Helical" evidence="9">
    <location>
        <begin position="12"/>
        <end position="31"/>
    </location>
</feature>
<feature type="transmembrane region" description="Helical" evidence="9">
    <location>
        <begin position="112"/>
        <end position="133"/>
    </location>
</feature>
<protein>
    <submittedName>
        <fullName evidence="12">Zinc transporter 10</fullName>
    </submittedName>
</protein>
<feature type="domain" description="Cation efflux protein transmembrane" evidence="10">
    <location>
        <begin position="11"/>
        <end position="131"/>
    </location>
</feature>
<dbReference type="PANTHER" id="PTHR45820:SF3">
    <property type="entry name" value="CALCIUM_MANGANESE ANTIPORTER SLC30A10"/>
    <property type="match status" value="1"/>
</dbReference>
<dbReference type="SUPFAM" id="SSF161111">
    <property type="entry name" value="Cation efflux protein transmembrane domain-like"/>
    <property type="match status" value="1"/>
</dbReference>
<comment type="subcellular location">
    <subcellularLocation>
        <location evidence="1">Membrane</location>
        <topology evidence="1">Multi-pass membrane protein</topology>
    </subcellularLocation>
</comment>
<sequence length="325" mass="35557">MGRYSGRSFRLILMCVISFLLFVMELVISYVGNSLSLASDAFAVLSHLVSMIIGLLGVRVSNIREHKKSTYGFLRADVVGAFGNSVFAVALMFSILIEAIKRYMNPQQTENPLLVLSAGIIGLFFNVVNYVIFLDCCYCATPRTQGDTETDDADGGSVDTQGQVDSSLKLMMSFHSSWLEKLGSSRPPCSLRSSARHLSAPGSVASPLRLNIGLLRVSARSALRSPARGWLLLSLRNMRSTGPSLSCSVLHPSPGPVSGLWQMCSEDVLPDQMALIPQLQWLAVPLRTHTQHKVSSLNAGDSLNTHNEPEETMRKEKKSEALNIR</sequence>
<dbReference type="RefSeq" id="XP_008586041.1">
    <property type="nucleotide sequence ID" value="XM_008587819.1"/>
</dbReference>
<dbReference type="InterPro" id="IPR058533">
    <property type="entry name" value="Cation_efflux_TM"/>
</dbReference>
<accession>A0ABM0RZK0</accession>
<feature type="transmembrane region" description="Helical" evidence="9">
    <location>
        <begin position="37"/>
        <end position="58"/>
    </location>
</feature>
<keyword evidence="7 9" id="KW-0472">Membrane</keyword>
<evidence type="ECO:0000256" key="9">
    <source>
        <dbReference type="SAM" id="Phobius"/>
    </source>
</evidence>
<dbReference type="Pfam" id="PF01545">
    <property type="entry name" value="Cation_efflux"/>
    <property type="match status" value="1"/>
</dbReference>
<keyword evidence="5" id="KW-0864">Zinc transport</keyword>
<feature type="transmembrane region" description="Helical" evidence="9">
    <location>
        <begin position="78"/>
        <end position="100"/>
    </location>
</feature>
<evidence type="ECO:0000313" key="12">
    <source>
        <dbReference type="RefSeq" id="XP_008586041.1"/>
    </source>
</evidence>
<evidence type="ECO:0000256" key="3">
    <source>
        <dbReference type="ARBA" id="ARBA00022692"/>
    </source>
</evidence>
<dbReference type="InterPro" id="IPR027469">
    <property type="entry name" value="Cation_efflux_TMD_sf"/>
</dbReference>
<dbReference type="NCBIfam" id="TIGR01297">
    <property type="entry name" value="CDF"/>
    <property type="match status" value="1"/>
</dbReference>
<feature type="compositionally biased region" description="Polar residues" evidence="8">
    <location>
        <begin position="293"/>
        <end position="306"/>
    </location>
</feature>
<keyword evidence="6 9" id="KW-1133">Transmembrane helix</keyword>
<keyword evidence="5" id="KW-0406">Ion transport</keyword>
<feature type="non-terminal residue" evidence="12">
    <location>
        <position position="325"/>
    </location>
</feature>
<gene>
    <name evidence="12" type="primary">SLC30A10</name>
</gene>
<organism evidence="11 12">
    <name type="scientific">Galeopterus variegatus</name>
    <name type="common">Malayan flying lemur</name>
    <name type="synonym">Cynocephalus variegatus</name>
    <dbReference type="NCBI Taxonomy" id="482537"/>
    <lineage>
        <taxon>Eukaryota</taxon>
        <taxon>Metazoa</taxon>
        <taxon>Chordata</taxon>
        <taxon>Craniata</taxon>
        <taxon>Vertebrata</taxon>
        <taxon>Euteleostomi</taxon>
        <taxon>Mammalia</taxon>
        <taxon>Eutheria</taxon>
        <taxon>Euarchontoglires</taxon>
        <taxon>Dermoptera</taxon>
        <taxon>Cynocephalidae</taxon>
        <taxon>Galeopterus</taxon>
    </lineage>
</organism>
<feature type="compositionally biased region" description="Basic and acidic residues" evidence="8">
    <location>
        <begin position="307"/>
        <end position="325"/>
    </location>
</feature>
<feature type="region of interest" description="Disordered" evidence="8">
    <location>
        <begin position="293"/>
        <end position="325"/>
    </location>
</feature>
<keyword evidence="5" id="KW-0813">Transport</keyword>
<evidence type="ECO:0000256" key="5">
    <source>
        <dbReference type="ARBA" id="ARBA00022906"/>
    </source>
</evidence>
<dbReference type="Proteomes" id="UP000694923">
    <property type="component" value="Unplaced"/>
</dbReference>
<evidence type="ECO:0000256" key="2">
    <source>
        <dbReference type="ARBA" id="ARBA00008873"/>
    </source>
</evidence>
<dbReference type="GeneID" id="103603329"/>
<keyword evidence="3 9" id="KW-0812">Transmembrane</keyword>
<dbReference type="PANTHER" id="PTHR45820">
    <property type="entry name" value="FI23527P1"/>
    <property type="match status" value="1"/>
</dbReference>
<evidence type="ECO:0000256" key="7">
    <source>
        <dbReference type="ARBA" id="ARBA00023136"/>
    </source>
</evidence>
<evidence type="ECO:0000256" key="8">
    <source>
        <dbReference type="SAM" id="MobiDB-lite"/>
    </source>
</evidence>
<proteinExistence type="inferred from homology"/>
<evidence type="ECO:0000256" key="1">
    <source>
        <dbReference type="ARBA" id="ARBA00004141"/>
    </source>
</evidence>
<keyword evidence="11" id="KW-1185">Reference proteome</keyword>
<evidence type="ECO:0000259" key="10">
    <source>
        <dbReference type="Pfam" id="PF01545"/>
    </source>
</evidence>
<evidence type="ECO:0000256" key="6">
    <source>
        <dbReference type="ARBA" id="ARBA00022989"/>
    </source>
</evidence>
<reference evidence="12" key="1">
    <citation type="submission" date="2025-08" db="UniProtKB">
        <authorList>
            <consortium name="RefSeq"/>
        </authorList>
    </citation>
    <scope>IDENTIFICATION</scope>
</reference>
<comment type="similarity">
    <text evidence="2">Belongs to the cation diffusion facilitator (CDF) transporter (TC 2.A.4) family. SLC30A subfamily.</text>
</comment>
<evidence type="ECO:0000313" key="11">
    <source>
        <dbReference type="Proteomes" id="UP000694923"/>
    </source>
</evidence>
<evidence type="ECO:0000256" key="4">
    <source>
        <dbReference type="ARBA" id="ARBA00022833"/>
    </source>
</evidence>
<dbReference type="Gene3D" id="1.20.1510.10">
    <property type="entry name" value="Cation efflux protein transmembrane domain"/>
    <property type="match status" value="1"/>
</dbReference>
<keyword evidence="4" id="KW-0862">Zinc</keyword>